<feature type="non-terminal residue" evidence="9">
    <location>
        <position position="1"/>
    </location>
</feature>
<dbReference type="AlphaFoldDB" id="A0A832DEY0"/>
<evidence type="ECO:0000256" key="1">
    <source>
        <dbReference type="ARBA" id="ARBA00004651"/>
    </source>
</evidence>
<evidence type="ECO:0000256" key="5">
    <source>
        <dbReference type="ARBA" id="ARBA00022989"/>
    </source>
</evidence>
<accession>A0A832DEY0</accession>
<comment type="subcellular location">
    <subcellularLocation>
        <location evidence="1">Cell membrane</location>
        <topology evidence="1">Multi-pass membrane protein</topology>
    </subcellularLocation>
</comment>
<dbReference type="PANTHER" id="PTHR30489">
    <property type="entry name" value="LIPOPROTEIN-RELEASING SYSTEM TRANSMEMBRANE PROTEIN LOLE"/>
    <property type="match status" value="1"/>
</dbReference>
<keyword evidence="3" id="KW-1003">Cell membrane</keyword>
<proteinExistence type="inferred from homology"/>
<protein>
    <submittedName>
        <fullName evidence="9">ABC transporter permease</fullName>
    </submittedName>
</protein>
<dbReference type="EMBL" id="DSFC01000234">
    <property type="protein sequence ID" value="HEV09557.1"/>
    <property type="molecule type" value="Genomic_DNA"/>
</dbReference>
<feature type="transmembrane region" description="Helical" evidence="7">
    <location>
        <begin position="130"/>
        <end position="153"/>
    </location>
</feature>
<organism evidence="9">
    <name type="scientific">Sulfurihydrogenibium azorense</name>
    <dbReference type="NCBI Taxonomy" id="309806"/>
    <lineage>
        <taxon>Bacteria</taxon>
        <taxon>Pseudomonadati</taxon>
        <taxon>Aquificota</taxon>
        <taxon>Aquificia</taxon>
        <taxon>Aquificales</taxon>
        <taxon>Hydrogenothermaceae</taxon>
        <taxon>Sulfurihydrogenibium</taxon>
    </lineage>
</organism>
<evidence type="ECO:0000256" key="7">
    <source>
        <dbReference type="SAM" id="Phobius"/>
    </source>
</evidence>
<dbReference type="InterPro" id="IPR051447">
    <property type="entry name" value="Lipoprotein-release_system"/>
</dbReference>
<name>A0A832DEY0_9AQUI</name>
<dbReference type="PANTHER" id="PTHR30489:SF0">
    <property type="entry name" value="LIPOPROTEIN-RELEASING SYSTEM TRANSMEMBRANE PROTEIN LOLE"/>
    <property type="match status" value="1"/>
</dbReference>
<reference evidence="9" key="1">
    <citation type="journal article" date="2020" name="mSystems">
        <title>Genome- and Community-Level Interaction Insights into Carbon Utilization and Element Cycling Functions of Hydrothermarchaeota in Hydrothermal Sediment.</title>
        <authorList>
            <person name="Zhou Z."/>
            <person name="Liu Y."/>
            <person name="Xu W."/>
            <person name="Pan J."/>
            <person name="Luo Z.H."/>
            <person name="Li M."/>
        </authorList>
    </citation>
    <scope>NUCLEOTIDE SEQUENCE [LARGE SCALE GENOMIC DNA]</scope>
    <source>
        <strain evidence="9">SpSt-1257</strain>
    </source>
</reference>
<evidence type="ECO:0000256" key="4">
    <source>
        <dbReference type="ARBA" id="ARBA00022692"/>
    </source>
</evidence>
<comment type="caution">
    <text evidence="9">The sequence shown here is derived from an EMBL/GenBank/DDBJ whole genome shotgun (WGS) entry which is preliminary data.</text>
</comment>
<evidence type="ECO:0000256" key="6">
    <source>
        <dbReference type="ARBA" id="ARBA00023136"/>
    </source>
</evidence>
<dbReference type="GO" id="GO:0044874">
    <property type="term" value="P:lipoprotein localization to outer membrane"/>
    <property type="evidence" value="ECO:0007669"/>
    <property type="project" value="TreeGrafter"/>
</dbReference>
<gene>
    <name evidence="9" type="ORF">ENO34_04065</name>
</gene>
<feature type="transmembrane region" description="Helical" evidence="7">
    <location>
        <begin position="179"/>
        <end position="199"/>
    </location>
</feature>
<dbReference type="InterPro" id="IPR003838">
    <property type="entry name" value="ABC3_permease_C"/>
</dbReference>
<dbReference type="Proteomes" id="UP000885621">
    <property type="component" value="Unassembled WGS sequence"/>
</dbReference>
<keyword evidence="5 7" id="KW-1133">Transmembrane helix</keyword>
<dbReference type="GO" id="GO:0098797">
    <property type="term" value="C:plasma membrane protein complex"/>
    <property type="evidence" value="ECO:0007669"/>
    <property type="project" value="TreeGrafter"/>
</dbReference>
<feature type="transmembrane region" description="Helical" evidence="7">
    <location>
        <begin position="82"/>
        <end position="109"/>
    </location>
</feature>
<evidence type="ECO:0000313" key="9">
    <source>
        <dbReference type="EMBL" id="HEV09557.1"/>
    </source>
</evidence>
<comment type="similarity">
    <text evidence="2">Belongs to the ABC-4 integral membrane protein family. LolC/E subfamily.</text>
</comment>
<feature type="domain" description="ABC3 transporter permease C-terminal" evidence="8">
    <location>
        <begin position="86"/>
        <end position="209"/>
    </location>
</feature>
<sequence length="216" mass="24954">KVVDFFESGITNLDQTRVYINLRTAQSILERPNEVNEIIFKLKNVNMAERLAKKIHNETGYYTESWQYAYKNFLKLFKIQNYITYMIVFAILVVSAFGIFNIIMMTVMEKKKDIAILKAVGYQENDIIKIFVYQGLIVGFSGYVIGSILGYGIQEWLSSLKIDVEGLVRAKGFILDRSMVYYLYGFFFSIIFSVLASFYPSYKASKLNPVDIFRSG</sequence>
<dbReference type="Pfam" id="PF02687">
    <property type="entry name" value="FtsX"/>
    <property type="match status" value="1"/>
</dbReference>
<evidence type="ECO:0000256" key="2">
    <source>
        <dbReference type="ARBA" id="ARBA00005236"/>
    </source>
</evidence>
<evidence type="ECO:0000259" key="8">
    <source>
        <dbReference type="Pfam" id="PF02687"/>
    </source>
</evidence>
<keyword evidence="6 7" id="KW-0472">Membrane</keyword>
<keyword evidence="4 7" id="KW-0812">Transmembrane</keyword>
<evidence type="ECO:0000256" key="3">
    <source>
        <dbReference type="ARBA" id="ARBA00022475"/>
    </source>
</evidence>